<keyword evidence="5" id="KW-1185">Reference proteome</keyword>
<evidence type="ECO:0000313" key="4">
    <source>
        <dbReference type="EMBL" id="SUU92128.1"/>
    </source>
</evidence>
<proteinExistence type="inferred from homology"/>
<dbReference type="EMBL" id="UFTA01000002">
    <property type="protein sequence ID" value="SUU92128.1"/>
    <property type="molecule type" value="Genomic_DNA"/>
</dbReference>
<dbReference type="InterPro" id="IPR005531">
    <property type="entry name" value="Asp23"/>
</dbReference>
<dbReference type="Proteomes" id="UP000234335">
    <property type="component" value="Unassembled WGS sequence"/>
</dbReference>
<dbReference type="Pfam" id="PF03780">
    <property type="entry name" value="Asp23"/>
    <property type="match status" value="1"/>
</dbReference>
<reference evidence="4 6" key="2">
    <citation type="submission" date="2018-06" db="EMBL/GenBank/DDBJ databases">
        <authorList>
            <consortium name="Pathogen Informatics"/>
            <person name="Doyle S."/>
        </authorList>
    </citation>
    <scope>NUCLEOTIDE SEQUENCE [LARGE SCALE GENOMIC DNA]</scope>
    <source>
        <strain evidence="4 6">NCTC9810</strain>
    </source>
</reference>
<dbReference type="Proteomes" id="UP000255124">
    <property type="component" value="Unassembled WGS sequence"/>
</dbReference>
<sequence>MANNFRNGQVRIANEILDQLAIRASEEINGVHTPQANDNKLNISQNGPKSTVSQVDGKLHVNLIVNLDKNVNVKKTVKDIQENVVRVIESMTGLRVSRVNVDVPKLVF</sequence>
<protein>
    <submittedName>
        <fullName evidence="3">Asp23/Gls24 family protein</fullName>
    </submittedName>
    <submittedName>
        <fullName evidence="4">Protein of uncharacterized function (DUF322)</fullName>
    </submittedName>
</protein>
<accession>A0A2I1M9Q8</accession>
<dbReference type="PANTHER" id="PTHR34297">
    <property type="entry name" value="HYPOTHETICAL CYTOSOLIC PROTEIN-RELATED"/>
    <property type="match status" value="1"/>
</dbReference>
<dbReference type="EMBL" id="PKGS01000002">
    <property type="protein sequence ID" value="PKZ16817.1"/>
    <property type="molecule type" value="Genomic_DNA"/>
</dbReference>
<evidence type="ECO:0000313" key="5">
    <source>
        <dbReference type="Proteomes" id="UP000234335"/>
    </source>
</evidence>
<comment type="similarity">
    <text evidence="1">Belongs to the asp23 family.</text>
</comment>
<feature type="region of interest" description="Disordered" evidence="2">
    <location>
        <begin position="33"/>
        <end position="53"/>
    </location>
</feature>
<reference evidence="3 5" key="1">
    <citation type="submission" date="2017-12" db="EMBL/GenBank/DDBJ databases">
        <title>Phylogenetic diversity of female urinary microbiome.</title>
        <authorList>
            <person name="Thomas-White K."/>
            <person name="Wolfe A.J."/>
        </authorList>
    </citation>
    <scope>NUCLEOTIDE SEQUENCE [LARGE SCALE GENOMIC DNA]</scope>
    <source>
        <strain evidence="3 5">UMB0119</strain>
    </source>
</reference>
<dbReference type="OrthoDB" id="9793465at2"/>
<evidence type="ECO:0000256" key="1">
    <source>
        <dbReference type="ARBA" id="ARBA00005721"/>
    </source>
</evidence>
<organism evidence="3 5">
    <name type="scientific">Anaerococcus octavius</name>
    <dbReference type="NCBI Taxonomy" id="54007"/>
    <lineage>
        <taxon>Bacteria</taxon>
        <taxon>Bacillati</taxon>
        <taxon>Bacillota</taxon>
        <taxon>Tissierellia</taxon>
        <taxon>Tissierellales</taxon>
        <taxon>Peptoniphilaceae</taxon>
        <taxon>Anaerococcus</taxon>
    </lineage>
</organism>
<dbReference type="RefSeq" id="WP_101539916.1">
    <property type="nucleotide sequence ID" value="NZ_CALTZC010000002.1"/>
</dbReference>
<evidence type="ECO:0000313" key="3">
    <source>
        <dbReference type="EMBL" id="PKZ16817.1"/>
    </source>
</evidence>
<gene>
    <name evidence="3" type="ORF">CYJ34_03260</name>
    <name evidence="4" type="ORF">NCTC9810_00449</name>
</gene>
<name>A0A2I1M9Q8_9FIRM</name>
<dbReference type="PANTHER" id="PTHR34297:SF1">
    <property type="entry name" value="ASP23_GLS24 FAMILY ENVELOPE STRESS RESPONSE PROTEIN"/>
    <property type="match status" value="1"/>
</dbReference>
<dbReference type="AlphaFoldDB" id="A0A2I1M9Q8"/>
<evidence type="ECO:0000313" key="6">
    <source>
        <dbReference type="Proteomes" id="UP000255124"/>
    </source>
</evidence>
<evidence type="ECO:0000256" key="2">
    <source>
        <dbReference type="SAM" id="MobiDB-lite"/>
    </source>
</evidence>